<dbReference type="EMBL" id="FOHK01000001">
    <property type="protein sequence ID" value="SES69993.1"/>
    <property type="molecule type" value="Genomic_DNA"/>
</dbReference>
<dbReference type="SUPFAM" id="SSF50891">
    <property type="entry name" value="Cyclophilin-like"/>
    <property type="match status" value="1"/>
</dbReference>
<dbReference type="Pfam" id="PF00160">
    <property type="entry name" value="Pro_isomerase"/>
    <property type="match status" value="1"/>
</dbReference>
<dbReference type="Gene3D" id="2.40.100.10">
    <property type="entry name" value="Cyclophilin-like"/>
    <property type="match status" value="1"/>
</dbReference>
<comment type="similarity">
    <text evidence="3">Belongs to the cyclophilin-type PPIase family.</text>
</comment>
<dbReference type="OrthoDB" id="9807797at2"/>
<dbReference type="PANTHER" id="PTHR43246">
    <property type="entry name" value="PEPTIDYL-PROLYL CIS-TRANS ISOMERASE CYP38, CHLOROPLASTIC"/>
    <property type="match status" value="1"/>
</dbReference>
<dbReference type="InterPro" id="IPR044665">
    <property type="entry name" value="E_coli_cyclophilin_A-like"/>
</dbReference>
<dbReference type="Proteomes" id="UP000199308">
    <property type="component" value="Unassembled WGS sequence"/>
</dbReference>
<evidence type="ECO:0000256" key="3">
    <source>
        <dbReference type="RuleBase" id="RU363019"/>
    </source>
</evidence>
<evidence type="ECO:0000256" key="1">
    <source>
        <dbReference type="ARBA" id="ARBA00023110"/>
    </source>
</evidence>
<keyword evidence="6" id="KW-1185">Reference proteome</keyword>
<keyword evidence="2 3" id="KW-0413">Isomerase</keyword>
<dbReference type="InterPro" id="IPR029000">
    <property type="entry name" value="Cyclophilin-like_dom_sf"/>
</dbReference>
<dbReference type="RefSeq" id="WP_093327020.1">
    <property type="nucleotide sequence ID" value="NZ_AP027363.1"/>
</dbReference>
<dbReference type="PRINTS" id="PR00153">
    <property type="entry name" value="CSAPPISMRASE"/>
</dbReference>
<evidence type="ECO:0000256" key="2">
    <source>
        <dbReference type="ARBA" id="ARBA00023235"/>
    </source>
</evidence>
<keyword evidence="1 3" id="KW-0697">Rotamase</keyword>
<proteinExistence type="inferred from homology"/>
<evidence type="ECO:0000313" key="6">
    <source>
        <dbReference type="Proteomes" id="UP000199308"/>
    </source>
</evidence>
<keyword evidence="3" id="KW-0732">Signal</keyword>
<organism evidence="5 6">
    <name type="scientific">Thalassotalea agarivorans</name>
    <name type="common">Thalassomonas agarivorans</name>
    <dbReference type="NCBI Taxonomy" id="349064"/>
    <lineage>
        <taxon>Bacteria</taxon>
        <taxon>Pseudomonadati</taxon>
        <taxon>Pseudomonadota</taxon>
        <taxon>Gammaproteobacteria</taxon>
        <taxon>Alteromonadales</taxon>
        <taxon>Colwelliaceae</taxon>
        <taxon>Thalassotalea</taxon>
    </lineage>
</organism>
<gene>
    <name evidence="5" type="ORF">SAMN05660429_00271</name>
</gene>
<feature type="chain" id="PRO_5011328293" description="Peptidyl-prolyl cis-trans isomerase" evidence="3">
    <location>
        <begin position="23"/>
        <end position="243"/>
    </location>
</feature>
<dbReference type="AlphaFoldDB" id="A0A1H9YLK0"/>
<accession>A0A1H9YLK0</accession>
<feature type="signal peptide" evidence="3">
    <location>
        <begin position="1"/>
        <end position="22"/>
    </location>
</feature>
<sequence length="243" mass="26239">MFKQILKYAALAATFLVGTTHATIVEFQTNQGTFQVNLYDQGTPGTVTNFLRYVDSGSYNGSVIHRSVPGFVVQGGGYFYDGTPNLAFIEDFGAILNEPVYSNVRGTIAMAKVGGNPNSATSQWFFNLVDNSANLDLQNGGFTAFGQVIGDGMTVIDAIADIAICSGVPMPDFDCLASSTPGAENFVIIEQITIVDFAQDSAKDLNPPLNTLLEIEEPEDESSGGTLFYLLLPLLYLVKRRYL</sequence>
<dbReference type="PROSITE" id="PS50072">
    <property type="entry name" value="CSA_PPIASE_2"/>
    <property type="match status" value="1"/>
</dbReference>
<reference evidence="5 6" key="1">
    <citation type="submission" date="2016-10" db="EMBL/GenBank/DDBJ databases">
        <authorList>
            <person name="de Groot N.N."/>
        </authorList>
    </citation>
    <scope>NUCLEOTIDE SEQUENCE [LARGE SCALE GENOMIC DNA]</scope>
    <source>
        <strain evidence="5 6">DSM 19706</strain>
    </source>
</reference>
<evidence type="ECO:0000259" key="4">
    <source>
        <dbReference type="PROSITE" id="PS50072"/>
    </source>
</evidence>
<dbReference type="STRING" id="349064.SAMN05660429_00271"/>
<dbReference type="EC" id="5.2.1.8" evidence="3"/>
<name>A0A1H9YLK0_THASX</name>
<dbReference type="GO" id="GO:0003755">
    <property type="term" value="F:peptidyl-prolyl cis-trans isomerase activity"/>
    <property type="evidence" value="ECO:0007669"/>
    <property type="project" value="UniProtKB-UniRule"/>
</dbReference>
<feature type="domain" description="PPIase cyclophilin-type" evidence="4">
    <location>
        <begin position="21"/>
        <end position="171"/>
    </location>
</feature>
<evidence type="ECO:0000313" key="5">
    <source>
        <dbReference type="EMBL" id="SES69993.1"/>
    </source>
</evidence>
<comment type="function">
    <text evidence="3">PPIases accelerate the folding of proteins. It catalyzes the cis-trans isomerization of proline imidic peptide bonds in oligopeptides.</text>
</comment>
<protein>
    <recommendedName>
        <fullName evidence="3">Peptidyl-prolyl cis-trans isomerase</fullName>
        <shortName evidence="3">PPIase</shortName>
        <ecNumber evidence="3">5.2.1.8</ecNumber>
    </recommendedName>
</protein>
<dbReference type="InterPro" id="IPR002130">
    <property type="entry name" value="Cyclophilin-type_PPIase_dom"/>
</dbReference>
<comment type="catalytic activity">
    <reaction evidence="3">
        <text>[protein]-peptidylproline (omega=180) = [protein]-peptidylproline (omega=0)</text>
        <dbReference type="Rhea" id="RHEA:16237"/>
        <dbReference type="Rhea" id="RHEA-COMP:10747"/>
        <dbReference type="Rhea" id="RHEA-COMP:10748"/>
        <dbReference type="ChEBI" id="CHEBI:83833"/>
        <dbReference type="ChEBI" id="CHEBI:83834"/>
        <dbReference type="EC" id="5.2.1.8"/>
    </reaction>
</comment>